<dbReference type="AlphaFoldDB" id="A0A4Y2Q822"/>
<feature type="non-terminal residue" evidence="1">
    <location>
        <position position="1"/>
    </location>
</feature>
<name>A0A4Y2Q822_ARAVE</name>
<gene>
    <name evidence="1" type="ORF">AVEN_231176_1</name>
</gene>
<comment type="caution">
    <text evidence="1">The sequence shown here is derived from an EMBL/GenBank/DDBJ whole genome shotgun (WGS) entry which is preliminary data.</text>
</comment>
<keyword evidence="2" id="KW-1185">Reference proteome</keyword>
<protein>
    <submittedName>
        <fullName evidence="1">Uncharacterized protein</fullName>
    </submittedName>
</protein>
<dbReference type="Proteomes" id="UP000499080">
    <property type="component" value="Unassembled WGS sequence"/>
</dbReference>
<organism evidence="1 2">
    <name type="scientific">Araneus ventricosus</name>
    <name type="common">Orbweaver spider</name>
    <name type="synonym">Epeira ventricosa</name>
    <dbReference type="NCBI Taxonomy" id="182803"/>
    <lineage>
        <taxon>Eukaryota</taxon>
        <taxon>Metazoa</taxon>
        <taxon>Ecdysozoa</taxon>
        <taxon>Arthropoda</taxon>
        <taxon>Chelicerata</taxon>
        <taxon>Arachnida</taxon>
        <taxon>Araneae</taxon>
        <taxon>Araneomorphae</taxon>
        <taxon>Entelegynae</taxon>
        <taxon>Araneoidea</taxon>
        <taxon>Araneidae</taxon>
        <taxon>Araneus</taxon>
    </lineage>
</organism>
<evidence type="ECO:0000313" key="2">
    <source>
        <dbReference type="Proteomes" id="UP000499080"/>
    </source>
</evidence>
<dbReference type="EMBL" id="BGPR01013220">
    <property type="protein sequence ID" value="GBN59709.1"/>
    <property type="molecule type" value="Genomic_DNA"/>
</dbReference>
<accession>A0A4Y2Q822</accession>
<reference evidence="1 2" key="1">
    <citation type="journal article" date="2019" name="Sci. Rep.">
        <title>Orb-weaving spider Araneus ventricosus genome elucidates the spidroin gene catalogue.</title>
        <authorList>
            <person name="Kono N."/>
            <person name="Nakamura H."/>
            <person name="Ohtoshi R."/>
            <person name="Moran D.A.P."/>
            <person name="Shinohara A."/>
            <person name="Yoshida Y."/>
            <person name="Fujiwara M."/>
            <person name="Mori M."/>
            <person name="Tomita M."/>
            <person name="Arakawa K."/>
        </authorList>
    </citation>
    <scope>NUCLEOTIDE SEQUENCE [LARGE SCALE GENOMIC DNA]</scope>
</reference>
<proteinExistence type="predicted"/>
<sequence>IFIIPMSRARDLLSWTIFSHHVESFSALGFVKWKGFVTGQTVAYGLDHLQHRKRIDRMTITRTCEDRSRTVHVL</sequence>
<evidence type="ECO:0000313" key="1">
    <source>
        <dbReference type="EMBL" id="GBN59709.1"/>
    </source>
</evidence>